<name>M3E8H5_9ACTN</name>
<sequence length="114" mass="11921">MHQDDGGAGLGSLVRGAIAVDVSRTEGRLDVLFRERGRPQCVDRIAGREVAIPPVIAHITADIGLGSGSGLSHGHLRRLGFVIRTYHGVGTAVSSRCGSHGRNDEGRTGRCPSA</sequence>
<accession>M3E8H5</accession>
<evidence type="ECO:0000256" key="1">
    <source>
        <dbReference type="SAM" id="MobiDB-lite"/>
    </source>
</evidence>
<proteinExistence type="predicted"/>
<feature type="region of interest" description="Disordered" evidence="1">
    <location>
        <begin position="94"/>
        <end position="114"/>
    </location>
</feature>
<evidence type="ECO:0000313" key="2">
    <source>
        <dbReference type="EMBL" id="EMF52446.1"/>
    </source>
</evidence>
<dbReference type="AlphaFoldDB" id="M3E8H5"/>
<dbReference type="Proteomes" id="UP000030760">
    <property type="component" value="Unassembled WGS sequence"/>
</dbReference>
<reference evidence="3" key="1">
    <citation type="journal article" date="2013" name="Genome Announc.">
        <title>Draft Genome Sequence of Streptomyces bottropensis ATCC 25435, a Bottromycin-Producing Actinomycete.</title>
        <authorList>
            <person name="Zhang H."/>
            <person name="Zhou W."/>
            <person name="Zhuang Y."/>
            <person name="Liang X."/>
            <person name="Liu T."/>
        </authorList>
    </citation>
    <scope>NUCLEOTIDE SEQUENCE [LARGE SCALE GENOMIC DNA]</scope>
    <source>
        <strain evidence="3">ATCC 25435</strain>
    </source>
</reference>
<protein>
    <submittedName>
        <fullName evidence="2">Uncharacterized protein</fullName>
    </submittedName>
</protein>
<dbReference type="EMBL" id="KB405094">
    <property type="protein sequence ID" value="EMF52446.1"/>
    <property type="molecule type" value="Genomic_DNA"/>
</dbReference>
<organism evidence="2 3">
    <name type="scientific">Streptomyces bottropensis ATCC 25435</name>
    <dbReference type="NCBI Taxonomy" id="1054862"/>
    <lineage>
        <taxon>Bacteria</taxon>
        <taxon>Bacillati</taxon>
        <taxon>Actinomycetota</taxon>
        <taxon>Actinomycetes</taxon>
        <taxon>Kitasatosporales</taxon>
        <taxon>Streptomycetaceae</taxon>
        <taxon>Streptomyces</taxon>
    </lineage>
</organism>
<evidence type="ECO:0000313" key="3">
    <source>
        <dbReference type="Proteomes" id="UP000030760"/>
    </source>
</evidence>
<gene>
    <name evidence="2" type="ORF">SBD_5523</name>
</gene>